<reference evidence="1" key="1">
    <citation type="journal article" date="2012" name="Nat. Biotechnol.">
        <title>Reference genome sequence of the model plant Setaria.</title>
        <authorList>
            <person name="Bennetzen J.L."/>
            <person name="Schmutz J."/>
            <person name="Wang H."/>
            <person name="Percifield R."/>
            <person name="Hawkins J."/>
            <person name="Pontaroli A.C."/>
            <person name="Estep M."/>
            <person name="Feng L."/>
            <person name="Vaughn J.N."/>
            <person name="Grimwood J."/>
            <person name="Jenkins J."/>
            <person name="Barry K."/>
            <person name="Lindquist E."/>
            <person name="Hellsten U."/>
            <person name="Deshpande S."/>
            <person name="Wang X."/>
            <person name="Wu X."/>
            <person name="Mitros T."/>
            <person name="Triplett J."/>
            <person name="Yang X."/>
            <person name="Ye C.Y."/>
            <person name="Mauro-Herrera M."/>
            <person name="Wang L."/>
            <person name="Li P."/>
            <person name="Sharma M."/>
            <person name="Sharma R."/>
            <person name="Ronald P.C."/>
            <person name="Panaud O."/>
            <person name="Kellogg E.A."/>
            <person name="Brutnell T.P."/>
            <person name="Doust A.N."/>
            <person name="Tuskan G.A."/>
            <person name="Rokhsar D."/>
            <person name="Devos K.M."/>
        </authorList>
    </citation>
    <scope>NUCLEOTIDE SEQUENCE [LARGE SCALE GENOMIC DNA]</scope>
    <source>
        <strain evidence="1">Yugu1</strain>
    </source>
</reference>
<accession>A0A368QKZ6</accession>
<name>A0A368QKZ6_SETIT</name>
<dbReference type="AlphaFoldDB" id="A0A368QKZ6"/>
<organism evidence="1">
    <name type="scientific">Setaria italica</name>
    <name type="common">Foxtail millet</name>
    <name type="synonym">Panicum italicum</name>
    <dbReference type="NCBI Taxonomy" id="4555"/>
    <lineage>
        <taxon>Eukaryota</taxon>
        <taxon>Viridiplantae</taxon>
        <taxon>Streptophyta</taxon>
        <taxon>Embryophyta</taxon>
        <taxon>Tracheophyta</taxon>
        <taxon>Spermatophyta</taxon>
        <taxon>Magnoliopsida</taxon>
        <taxon>Liliopsida</taxon>
        <taxon>Poales</taxon>
        <taxon>Poaceae</taxon>
        <taxon>PACMAD clade</taxon>
        <taxon>Panicoideae</taxon>
        <taxon>Panicodae</taxon>
        <taxon>Paniceae</taxon>
        <taxon>Cenchrinae</taxon>
        <taxon>Setaria</taxon>
    </lineage>
</organism>
<reference evidence="1" key="2">
    <citation type="submission" date="2015-07" db="EMBL/GenBank/DDBJ databases">
        <authorList>
            <person name="Noorani M."/>
        </authorList>
    </citation>
    <scope>NUCLEOTIDE SEQUENCE</scope>
    <source>
        <strain evidence="1">Yugu1</strain>
    </source>
</reference>
<dbReference type="EMBL" id="CM003530">
    <property type="protein sequence ID" value="RCV17950.1"/>
    <property type="molecule type" value="Genomic_DNA"/>
</dbReference>
<protein>
    <submittedName>
        <fullName evidence="1">Uncharacterized protein</fullName>
    </submittedName>
</protein>
<sequence>MHNSACQYQKKAKIIEESKDHRYLAINSAFHSTPPTMIQNML</sequence>
<proteinExistence type="predicted"/>
<evidence type="ECO:0000313" key="1">
    <source>
        <dbReference type="EMBL" id="RCV17950.1"/>
    </source>
</evidence>
<gene>
    <name evidence="1" type="ORF">SETIT_3G261800v2</name>
</gene>